<organism evidence="1 2">
    <name type="scientific">Paenibacillus methanolicus</name>
    <dbReference type="NCBI Taxonomy" id="582686"/>
    <lineage>
        <taxon>Bacteria</taxon>
        <taxon>Bacillati</taxon>
        <taxon>Bacillota</taxon>
        <taxon>Bacilli</taxon>
        <taxon>Bacillales</taxon>
        <taxon>Paenibacillaceae</taxon>
        <taxon>Paenibacillus</taxon>
    </lineage>
</organism>
<dbReference type="Proteomes" id="UP000323257">
    <property type="component" value="Unassembled WGS sequence"/>
</dbReference>
<name>A0A5S5CLU3_9BACL</name>
<dbReference type="AlphaFoldDB" id="A0A5S5CLU3"/>
<dbReference type="EMBL" id="VNHS01000001">
    <property type="protein sequence ID" value="TYP79481.1"/>
    <property type="molecule type" value="Genomic_DNA"/>
</dbReference>
<gene>
    <name evidence="1" type="ORF">BCM02_101599</name>
</gene>
<proteinExistence type="predicted"/>
<reference evidence="1 2" key="1">
    <citation type="submission" date="2019-07" db="EMBL/GenBank/DDBJ databases">
        <title>Genomic Encyclopedia of Type Strains, Phase III (KMG-III): the genomes of soil and plant-associated and newly described type strains.</title>
        <authorList>
            <person name="Whitman W."/>
        </authorList>
    </citation>
    <scope>NUCLEOTIDE SEQUENCE [LARGE SCALE GENOMIC DNA]</scope>
    <source>
        <strain evidence="1 2">BL24</strain>
    </source>
</reference>
<evidence type="ECO:0000313" key="2">
    <source>
        <dbReference type="Proteomes" id="UP000323257"/>
    </source>
</evidence>
<sequence length="53" mass="6057">MRLCIHLAGCPPMSRVGKYGIFAAWGHGQVNSNRETYNGYGHSRFVRMREGWT</sequence>
<keyword evidence="2" id="KW-1185">Reference proteome</keyword>
<accession>A0A5S5CLU3</accession>
<comment type="caution">
    <text evidence="1">The sequence shown here is derived from an EMBL/GenBank/DDBJ whole genome shotgun (WGS) entry which is preliminary data.</text>
</comment>
<evidence type="ECO:0000313" key="1">
    <source>
        <dbReference type="EMBL" id="TYP79481.1"/>
    </source>
</evidence>
<protein>
    <submittedName>
        <fullName evidence="1">Uncharacterized protein</fullName>
    </submittedName>
</protein>